<dbReference type="Proteomes" id="UP000039217">
    <property type="component" value="Unassembled WGS sequence"/>
</dbReference>
<proteinExistence type="predicted"/>
<protein>
    <submittedName>
        <fullName evidence="1">Uncharacterized protein</fullName>
    </submittedName>
</protein>
<evidence type="ECO:0000313" key="2">
    <source>
        <dbReference type="EMBL" id="COW69121.1"/>
    </source>
</evidence>
<evidence type="ECO:0000313" key="3">
    <source>
        <dbReference type="Proteomes" id="UP000039217"/>
    </source>
</evidence>
<evidence type="ECO:0000313" key="1">
    <source>
        <dbReference type="EMBL" id="CNV56918.1"/>
    </source>
</evidence>
<dbReference type="PROSITE" id="PS51257">
    <property type="entry name" value="PROKAR_LIPOPROTEIN"/>
    <property type="match status" value="1"/>
</dbReference>
<gene>
    <name evidence="1" type="ORF">ERS007661_02717</name>
    <name evidence="2" type="ORF">ERS007720_03094</name>
</gene>
<dbReference type="EMBL" id="CSAJ01000460">
    <property type="protein sequence ID" value="COW69121.1"/>
    <property type="molecule type" value="Genomic_DNA"/>
</dbReference>
<sequence length="58" mass="6051">MRSPSGWADGRIRGLAPVATSTTSASCSLVEPSAAVALMRWRARPGVESINSPRPAIT</sequence>
<accession>A0A655F9K5</accession>
<evidence type="ECO:0000313" key="4">
    <source>
        <dbReference type="Proteomes" id="UP000044938"/>
    </source>
</evidence>
<name>A0A655F9K5_MYCTX</name>
<dbReference type="AlphaFoldDB" id="A0A655F9K5"/>
<reference evidence="3 4" key="1">
    <citation type="submission" date="2015-03" db="EMBL/GenBank/DDBJ databases">
        <authorList>
            <consortium name="Pathogen Informatics"/>
        </authorList>
    </citation>
    <scope>NUCLEOTIDE SEQUENCE [LARGE SCALE GENOMIC DNA]</scope>
    <source>
        <strain evidence="1 3">D00501624</strain>
        <strain evidence="2 4">M09401471</strain>
    </source>
</reference>
<dbReference type="Proteomes" id="UP000044938">
    <property type="component" value="Unassembled WGS sequence"/>
</dbReference>
<dbReference type="EMBL" id="CQQC01001015">
    <property type="protein sequence ID" value="CNV56918.1"/>
    <property type="molecule type" value="Genomic_DNA"/>
</dbReference>
<organism evidence="1 3">
    <name type="scientific">Mycobacterium tuberculosis</name>
    <dbReference type="NCBI Taxonomy" id="1773"/>
    <lineage>
        <taxon>Bacteria</taxon>
        <taxon>Bacillati</taxon>
        <taxon>Actinomycetota</taxon>
        <taxon>Actinomycetes</taxon>
        <taxon>Mycobacteriales</taxon>
        <taxon>Mycobacteriaceae</taxon>
        <taxon>Mycobacterium</taxon>
        <taxon>Mycobacterium tuberculosis complex</taxon>
    </lineage>
</organism>